<protein>
    <submittedName>
        <fullName evidence="4">NAD(P)H-dependent oxidoreductase</fullName>
    </submittedName>
</protein>
<evidence type="ECO:0000313" key="4">
    <source>
        <dbReference type="EMBL" id="MDG2949280.1"/>
    </source>
</evidence>
<dbReference type="EMBL" id="JARQTW010000002">
    <property type="protein sequence ID" value="MDG2949280.1"/>
    <property type="molecule type" value="Genomic_DNA"/>
</dbReference>
<comment type="caution">
    <text evidence="4">The sequence shown here is derived from an EMBL/GenBank/DDBJ whole genome shotgun (WGS) entry which is preliminary data.</text>
</comment>
<comment type="cofactor">
    <cofactor evidence="1">
        <name>FMN</name>
        <dbReference type="ChEBI" id="CHEBI:58210"/>
    </cofactor>
</comment>
<feature type="domain" description="NADPH-dependent FMN reductase-like" evidence="3">
    <location>
        <begin position="3"/>
        <end position="146"/>
    </location>
</feature>
<dbReference type="GeneID" id="93227560"/>
<evidence type="ECO:0000256" key="2">
    <source>
        <dbReference type="ARBA" id="ARBA00022643"/>
    </source>
</evidence>
<dbReference type="GO" id="GO:0005829">
    <property type="term" value="C:cytosol"/>
    <property type="evidence" value="ECO:0007669"/>
    <property type="project" value="TreeGrafter"/>
</dbReference>
<gene>
    <name evidence="4" type="ORF">P7M15_01895</name>
</gene>
<name>A0AAW6QAR7_9PAST</name>
<evidence type="ECO:0000256" key="1">
    <source>
        <dbReference type="ARBA" id="ARBA00001917"/>
    </source>
</evidence>
<keyword evidence="2" id="KW-0288">FMN</keyword>
<dbReference type="AlphaFoldDB" id="A0AAW6QAR7"/>
<dbReference type="PANTHER" id="PTHR30543:SF21">
    <property type="entry name" value="NAD(P)H-DEPENDENT FMN REDUCTASE LOT6"/>
    <property type="match status" value="1"/>
</dbReference>
<dbReference type="GO" id="GO:0010181">
    <property type="term" value="F:FMN binding"/>
    <property type="evidence" value="ECO:0007669"/>
    <property type="project" value="TreeGrafter"/>
</dbReference>
<dbReference type="Proteomes" id="UP001214976">
    <property type="component" value="Unassembled WGS sequence"/>
</dbReference>
<dbReference type="GO" id="GO:0016491">
    <property type="term" value="F:oxidoreductase activity"/>
    <property type="evidence" value="ECO:0007669"/>
    <property type="project" value="InterPro"/>
</dbReference>
<evidence type="ECO:0000259" key="3">
    <source>
        <dbReference type="Pfam" id="PF03358"/>
    </source>
</evidence>
<sequence>MRNIAFIVGSLSRQSVNRHIAEHILKNAPTDVQAEEIQIHDLPLYTQDLDEQVVPSYERVRNQLKRADAVLIVSPEHNRSIPAALKNILDIATRPFGQNLWTNKKIAVVTASPGTYGGINAGVHLRQILQAVGADTLIAPEIYLSKASLDIDERTGAFLDKFAASFFNWVNKD</sequence>
<dbReference type="RefSeq" id="WP_317476560.1">
    <property type="nucleotide sequence ID" value="NZ_JARQTO010000016.1"/>
</dbReference>
<accession>A0AAW6QAR7</accession>
<dbReference type="PANTHER" id="PTHR30543">
    <property type="entry name" value="CHROMATE REDUCTASE"/>
    <property type="match status" value="1"/>
</dbReference>
<keyword evidence="2" id="KW-0285">Flavoprotein</keyword>
<dbReference type="Gene3D" id="3.40.50.360">
    <property type="match status" value="1"/>
</dbReference>
<dbReference type="InterPro" id="IPR029039">
    <property type="entry name" value="Flavoprotein-like_sf"/>
</dbReference>
<proteinExistence type="predicted"/>
<dbReference type="InterPro" id="IPR005025">
    <property type="entry name" value="FMN_Rdtase-like_dom"/>
</dbReference>
<dbReference type="InterPro" id="IPR050712">
    <property type="entry name" value="NAD(P)H-dep_reductase"/>
</dbReference>
<evidence type="ECO:0000313" key="5">
    <source>
        <dbReference type="Proteomes" id="UP001214976"/>
    </source>
</evidence>
<organism evidence="4 5">
    <name type="scientific">Exercitatus varius</name>
    <dbReference type="NCBI Taxonomy" id="67857"/>
    <lineage>
        <taxon>Bacteria</taxon>
        <taxon>Pseudomonadati</taxon>
        <taxon>Pseudomonadota</taxon>
        <taxon>Gammaproteobacteria</taxon>
        <taxon>Pasteurellales</taxon>
        <taxon>Pasteurellaceae</taxon>
        <taxon>Exercitatus</taxon>
    </lineage>
</organism>
<dbReference type="SUPFAM" id="SSF52218">
    <property type="entry name" value="Flavoproteins"/>
    <property type="match status" value="1"/>
</dbReference>
<reference evidence="4" key="1">
    <citation type="submission" date="2023-03" db="EMBL/GenBank/DDBJ databases">
        <title>Classification of Bisgaard taxon 6 and taxon 10 as Exercitatus varius gen. nov., spec. nov.</title>
        <authorList>
            <person name="Christensen H."/>
        </authorList>
    </citation>
    <scope>NUCLEOTIDE SEQUENCE</scope>
    <source>
        <strain evidence="4">86116</strain>
    </source>
</reference>
<dbReference type="Pfam" id="PF03358">
    <property type="entry name" value="FMN_red"/>
    <property type="match status" value="1"/>
</dbReference>